<evidence type="ECO:0000256" key="1">
    <source>
        <dbReference type="ARBA" id="ARBA00003238"/>
    </source>
</evidence>
<dbReference type="PROSITE" id="PS51482">
    <property type="entry name" value="DEGV"/>
    <property type="match status" value="1"/>
</dbReference>
<dbReference type="Gene3D" id="3.30.1180.10">
    <property type="match status" value="1"/>
</dbReference>
<dbReference type="InterPro" id="IPR050270">
    <property type="entry name" value="DegV_domain_contain"/>
</dbReference>
<dbReference type="Gene3D" id="3.40.50.10170">
    <property type="match status" value="1"/>
</dbReference>
<keyword evidence="4" id="KW-1185">Reference proteome</keyword>
<comment type="function">
    <text evidence="1">May bind long-chain fatty acids, such as palmitate, and may play a role in lipid transport or fatty acid metabolism.</text>
</comment>
<dbReference type="RefSeq" id="WP_237966996.1">
    <property type="nucleotide sequence ID" value="NZ_JAKNHQ010000015.1"/>
</dbReference>
<dbReference type="Proteomes" id="UP001298681">
    <property type="component" value="Unassembled WGS sequence"/>
</dbReference>
<dbReference type="Pfam" id="PF02645">
    <property type="entry name" value="DegV"/>
    <property type="match status" value="1"/>
</dbReference>
<dbReference type="PANTHER" id="PTHR33434">
    <property type="entry name" value="DEGV DOMAIN-CONTAINING PROTEIN DR_1986-RELATED"/>
    <property type="match status" value="1"/>
</dbReference>
<comment type="caution">
    <text evidence="3">The sequence shown here is derived from an EMBL/GenBank/DDBJ whole genome shotgun (WGS) entry which is preliminary data.</text>
</comment>
<protein>
    <submittedName>
        <fullName evidence="3">DegV family protein</fullName>
    </submittedName>
</protein>
<reference evidence="3 4" key="1">
    <citation type="submission" date="2022-01" db="EMBL/GenBank/DDBJ databases">
        <title>Collection of gut derived symbiotic bacterial strains cultured from healthy donors.</title>
        <authorList>
            <person name="Lin H."/>
            <person name="Kohout C."/>
            <person name="Waligurski E."/>
            <person name="Pamer E.G."/>
        </authorList>
    </citation>
    <scope>NUCLEOTIDE SEQUENCE [LARGE SCALE GENOMIC DNA]</scope>
    <source>
        <strain evidence="3 4">DFI.7.58</strain>
    </source>
</reference>
<organism evidence="3 4">
    <name type="scientific">Anaeromassilibacillus senegalensis</name>
    <dbReference type="NCBI Taxonomy" id="1673717"/>
    <lineage>
        <taxon>Bacteria</taxon>
        <taxon>Bacillati</taxon>
        <taxon>Bacillota</taxon>
        <taxon>Clostridia</taxon>
        <taxon>Eubacteriales</taxon>
        <taxon>Acutalibacteraceae</taxon>
        <taxon>Anaeromassilibacillus</taxon>
    </lineage>
</organism>
<dbReference type="PANTHER" id="PTHR33434:SF3">
    <property type="entry name" value="DEGV DOMAIN-CONTAINING PROTEIN YITS"/>
    <property type="match status" value="1"/>
</dbReference>
<dbReference type="SUPFAM" id="SSF82549">
    <property type="entry name" value="DAK1/DegV-like"/>
    <property type="match status" value="1"/>
</dbReference>
<evidence type="ECO:0000256" key="2">
    <source>
        <dbReference type="ARBA" id="ARBA00023121"/>
    </source>
</evidence>
<sequence>MNTFSIVTDSSCDLPAPMAQEMDLTVLPLAFVMQGKEYYNYLDEREIPLHTFYEALRAGQPCTTSAVNVEAFTSAMEPLLAAGKDVLCIAFSSGLSNTYNAAAVAVQELSQKYPERKIYAVDSLCASLGQGLLVYLAAQERAKGKGIEEVRDWLETEKFHLCHWFTVEDLQFLKRGGRVSAATALVGTMLSIKPVMHMDNAGHLINVSKARGRRASLTALVDRMEQLAIAPEEQTVFISHGDSLEDAQFVAGEVQRRLGVRKPVVINYVGPVIGAHSGPGTIALFFLGRER</sequence>
<evidence type="ECO:0000313" key="3">
    <source>
        <dbReference type="EMBL" id="MCG4611384.1"/>
    </source>
</evidence>
<dbReference type="InterPro" id="IPR043168">
    <property type="entry name" value="DegV_C"/>
</dbReference>
<dbReference type="InterPro" id="IPR003797">
    <property type="entry name" value="DegV"/>
</dbReference>
<gene>
    <name evidence="3" type="ORF">L0P57_10645</name>
</gene>
<name>A0ABS9MLS7_9FIRM</name>
<proteinExistence type="predicted"/>
<keyword evidence="2" id="KW-0446">Lipid-binding</keyword>
<evidence type="ECO:0000313" key="4">
    <source>
        <dbReference type="Proteomes" id="UP001298681"/>
    </source>
</evidence>
<dbReference type="NCBIfam" id="TIGR00762">
    <property type="entry name" value="DegV"/>
    <property type="match status" value="1"/>
</dbReference>
<dbReference type="EMBL" id="JAKNHQ010000015">
    <property type="protein sequence ID" value="MCG4611384.1"/>
    <property type="molecule type" value="Genomic_DNA"/>
</dbReference>
<accession>A0ABS9MLS7</accession>